<dbReference type="AlphaFoldDB" id="A0A6J4QFL4"/>
<organism evidence="1">
    <name type="scientific">uncultured Rubrobacteraceae bacterium</name>
    <dbReference type="NCBI Taxonomy" id="349277"/>
    <lineage>
        <taxon>Bacteria</taxon>
        <taxon>Bacillati</taxon>
        <taxon>Actinomycetota</taxon>
        <taxon>Rubrobacteria</taxon>
        <taxon>Rubrobacterales</taxon>
        <taxon>Rubrobacteraceae</taxon>
        <taxon>environmental samples</taxon>
    </lineage>
</organism>
<evidence type="ECO:0000313" key="1">
    <source>
        <dbReference type="EMBL" id="CAA9436174.1"/>
    </source>
</evidence>
<reference evidence="1" key="1">
    <citation type="submission" date="2020-02" db="EMBL/GenBank/DDBJ databases">
        <authorList>
            <person name="Meier V. D."/>
        </authorList>
    </citation>
    <scope>NUCLEOTIDE SEQUENCE</scope>
    <source>
        <strain evidence="1">AVDCRST_MAG78</strain>
    </source>
</reference>
<name>A0A6J4QFL4_9ACTN</name>
<proteinExistence type="predicted"/>
<dbReference type="EMBL" id="CADCVB010000138">
    <property type="protein sequence ID" value="CAA9436174.1"/>
    <property type="molecule type" value="Genomic_DNA"/>
</dbReference>
<accession>A0A6J4QFL4</accession>
<protein>
    <submittedName>
        <fullName evidence="1">Uncharacterized protein</fullName>
    </submittedName>
</protein>
<sequence>MQTLGEAGERPAEDRVGRVLLGLGAKIREGAPQAIWRSPTRSTSCS</sequence>
<gene>
    <name evidence="1" type="ORF">AVDCRST_MAG78-2050</name>
</gene>